<feature type="signal peptide" evidence="1">
    <location>
        <begin position="1"/>
        <end position="18"/>
    </location>
</feature>
<name>A0ABT4FN85_9BACL</name>
<accession>A0ABT4FN85</accession>
<evidence type="ECO:0000313" key="3">
    <source>
        <dbReference type="Proteomes" id="UP001527202"/>
    </source>
</evidence>
<dbReference type="Proteomes" id="UP001527202">
    <property type="component" value="Unassembled WGS sequence"/>
</dbReference>
<dbReference type="EMBL" id="JAMDMJ010000055">
    <property type="protein sequence ID" value="MCY9599831.1"/>
    <property type="molecule type" value="Genomic_DNA"/>
</dbReference>
<proteinExistence type="predicted"/>
<gene>
    <name evidence="2" type="ORF">M5X16_29200</name>
</gene>
<comment type="caution">
    <text evidence="2">The sequence shown here is derived from an EMBL/GenBank/DDBJ whole genome shotgun (WGS) entry which is preliminary data.</text>
</comment>
<keyword evidence="3" id="KW-1185">Reference proteome</keyword>
<evidence type="ECO:0008006" key="4">
    <source>
        <dbReference type="Google" id="ProtNLM"/>
    </source>
</evidence>
<evidence type="ECO:0000256" key="1">
    <source>
        <dbReference type="SAM" id="SignalP"/>
    </source>
</evidence>
<evidence type="ECO:0000313" key="2">
    <source>
        <dbReference type="EMBL" id="MCY9599831.1"/>
    </source>
</evidence>
<dbReference type="PROSITE" id="PS51257">
    <property type="entry name" value="PROKAR_LIPOPROTEIN"/>
    <property type="match status" value="1"/>
</dbReference>
<protein>
    <recommendedName>
        <fullName evidence="4">Lipoprotein</fullName>
    </recommendedName>
</protein>
<dbReference type="RefSeq" id="WP_042227598.1">
    <property type="nucleotide sequence ID" value="NZ_CP026520.1"/>
</dbReference>
<reference evidence="2 3" key="1">
    <citation type="submission" date="2022-05" db="EMBL/GenBank/DDBJ databases">
        <title>Genome Sequencing of Bee-Associated Microbes.</title>
        <authorList>
            <person name="Dunlap C."/>
        </authorList>
    </citation>
    <scope>NUCLEOTIDE SEQUENCE [LARGE SCALE GENOMIC DNA]</scope>
    <source>
        <strain evidence="2 3">NRRL B-23120</strain>
    </source>
</reference>
<feature type="chain" id="PRO_5047530445" description="Lipoprotein" evidence="1">
    <location>
        <begin position="19"/>
        <end position="88"/>
    </location>
</feature>
<organism evidence="2 3">
    <name type="scientific">Paenibacillus chitinolyticus</name>
    <dbReference type="NCBI Taxonomy" id="79263"/>
    <lineage>
        <taxon>Bacteria</taxon>
        <taxon>Bacillati</taxon>
        <taxon>Bacillota</taxon>
        <taxon>Bacilli</taxon>
        <taxon>Bacillales</taxon>
        <taxon>Paenibacillaceae</taxon>
        <taxon>Paenibacillus</taxon>
    </lineage>
</organism>
<dbReference type="GeneID" id="95376102"/>
<keyword evidence="1" id="KW-0732">Signal</keyword>
<sequence length="88" mass="9491">MKKNFIVSVLSLLSVLIAACGQTETEIKRATVDSQEFSVVSVDQADTASLITVKHQKTGCYFALSTSDRNGIGSLAQIYDQSGKPFCE</sequence>